<gene>
    <name evidence="9" type="ORF">KP79_PYT23884</name>
</gene>
<comment type="caution">
    <text evidence="9">The sequence shown here is derived from an EMBL/GenBank/DDBJ whole genome shotgun (WGS) entry which is preliminary data.</text>
</comment>
<dbReference type="GO" id="GO:0005739">
    <property type="term" value="C:mitochondrion"/>
    <property type="evidence" value="ECO:0007669"/>
    <property type="project" value="TreeGrafter"/>
</dbReference>
<proteinExistence type="inferred from homology"/>
<dbReference type="CDD" id="cd00609">
    <property type="entry name" value="AAT_like"/>
    <property type="match status" value="1"/>
</dbReference>
<comment type="cofactor">
    <cofactor evidence="1">
        <name>pyridoxal 5'-phosphate</name>
        <dbReference type="ChEBI" id="CHEBI:597326"/>
    </cofactor>
</comment>
<dbReference type="AlphaFoldDB" id="A0A210Q422"/>
<dbReference type="GO" id="GO:0070189">
    <property type="term" value="P:kynurenine metabolic process"/>
    <property type="evidence" value="ECO:0007669"/>
    <property type="project" value="UniProtKB-ARBA"/>
</dbReference>
<dbReference type="FunFam" id="3.90.1150.10:FF:000021">
    <property type="entry name" value="Kynurenine--oxoglutarate transaminase 3"/>
    <property type="match status" value="1"/>
</dbReference>
<dbReference type="Pfam" id="PF00155">
    <property type="entry name" value="Aminotran_1_2"/>
    <property type="match status" value="1"/>
</dbReference>
<keyword evidence="4" id="KW-0032">Aminotransferase</keyword>
<comment type="similarity">
    <text evidence="2">Belongs to the class-I pyridoxal-phosphate-dependent aminotransferase family.</text>
</comment>
<dbReference type="OrthoDB" id="2414662at2759"/>
<name>A0A210Q422_MIZYE</name>
<dbReference type="InterPro" id="IPR015424">
    <property type="entry name" value="PyrdxlP-dep_Trfase"/>
</dbReference>
<dbReference type="Proteomes" id="UP000242188">
    <property type="component" value="Unassembled WGS sequence"/>
</dbReference>
<dbReference type="Gene3D" id="3.90.1150.10">
    <property type="entry name" value="Aspartate Aminotransferase, domain 1"/>
    <property type="match status" value="1"/>
</dbReference>
<evidence type="ECO:0000259" key="8">
    <source>
        <dbReference type="Pfam" id="PF00155"/>
    </source>
</evidence>
<dbReference type="STRING" id="6573.A0A210Q422"/>
<dbReference type="PANTHER" id="PTHR43807:SF20">
    <property type="entry name" value="FI04487P"/>
    <property type="match status" value="1"/>
</dbReference>
<evidence type="ECO:0000256" key="1">
    <source>
        <dbReference type="ARBA" id="ARBA00001933"/>
    </source>
</evidence>
<keyword evidence="6" id="KW-0663">Pyridoxal phosphate</keyword>
<evidence type="ECO:0000313" key="9">
    <source>
        <dbReference type="EMBL" id="OWF43472.1"/>
    </source>
</evidence>
<evidence type="ECO:0000256" key="7">
    <source>
        <dbReference type="ARBA" id="ARBA00024016"/>
    </source>
</evidence>
<dbReference type="InterPro" id="IPR051326">
    <property type="entry name" value="Kynurenine-oxoglutarate_AT"/>
</dbReference>
<comment type="pathway">
    <text evidence="7">Amino-acid degradation; L-kynurenine degradation; kynurenate from L-kynurenine: step 1/2.</text>
</comment>
<reference evidence="9 10" key="1">
    <citation type="journal article" date="2017" name="Nat. Ecol. Evol.">
        <title>Scallop genome provides insights into evolution of bilaterian karyotype and development.</title>
        <authorList>
            <person name="Wang S."/>
            <person name="Zhang J."/>
            <person name="Jiao W."/>
            <person name="Li J."/>
            <person name="Xun X."/>
            <person name="Sun Y."/>
            <person name="Guo X."/>
            <person name="Huan P."/>
            <person name="Dong B."/>
            <person name="Zhang L."/>
            <person name="Hu X."/>
            <person name="Sun X."/>
            <person name="Wang J."/>
            <person name="Zhao C."/>
            <person name="Wang Y."/>
            <person name="Wang D."/>
            <person name="Huang X."/>
            <person name="Wang R."/>
            <person name="Lv J."/>
            <person name="Li Y."/>
            <person name="Zhang Z."/>
            <person name="Liu B."/>
            <person name="Lu W."/>
            <person name="Hui Y."/>
            <person name="Liang J."/>
            <person name="Zhou Z."/>
            <person name="Hou R."/>
            <person name="Li X."/>
            <person name="Liu Y."/>
            <person name="Li H."/>
            <person name="Ning X."/>
            <person name="Lin Y."/>
            <person name="Zhao L."/>
            <person name="Xing Q."/>
            <person name="Dou J."/>
            <person name="Li Y."/>
            <person name="Mao J."/>
            <person name="Guo H."/>
            <person name="Dou H."/>
            <person name="Li T."/>
            <person name="Mu C."/>
            <person name="Jiang W."/>
            <person name="Fu Q."/>
            <person name="Fu X."/>
            <person name="Miao Y."/>
            <person name="Liu J."/>
            <person name="Yu Q."/>
            <person name="Li R."/>
            <person name="Liao H."/>
            <person name="Li X."/>
            <person name="Kong Y."/>
            <person name="Jiang Z."/>
            <person name="Chourrout D."/>
            <person name="Li R."/>
            <person name="Bao Z."/>
        </authorList>
    </citation>
    <scope>NUCLEOTIDE SEQUENCE [LARGE SCALE GENOMIC DNA]</scope>
    <source>
        <strain evidence="9 10">PY_sf001</strain>
    </source>
</reference>
<evidence type="ECO:0000256" key="5">
    <source>
        <dbReference type="ARBA" id="ARBA00022679"/>
    </source>
</evidence>
<dbReference type="GO" id="GO:0030170">
    <property type="term" value="F:pyridoxal phosphate binding"/>
    <property type="evidence" value="ECO:0007669"/>
    <property type="project" value="InterPro"/>
</dbReference>
<keyword evidence="10" id="KW-1185">Reference proteome</keyword>
<organism evidence="9 10">
    <name type="scientific">Mizuhopecten yessoensis</name>
    <name type="common">Japanese scallop</name>
    <name type="synonym">Patinopecten yessoensis</name>
    <dbReference type="NCBI Taxonomy" id="6573"/>
    <lineage>
        <taxon>Eukaryota</taxon>
        <taxon>Metazoa</taxon>
        <taxon>Spiralia</taxon>
        <taxon>Lophotrochozoa</taxon>
        <taxon>Mollusca</taxon>
        <taxon>Bivalvia</taxon>
        <taxon>Autobranchia</taxon>
        <taxon>Pteriomorphia</taxon>
        <taxon>Pectinida</taxon>
        <taxon>Pectinoidea</taxon>
        <taxon>Pectinidae</taxon>
        <taxon>Mizuhopecten</taxon>
    </lineage>
</organism>
<dbReference type="GO" id="GO:0016212">
    <property type="term" value="F:kynurenine-oxoglutarate transaminase activity"/>
    <property type="evidence" value="ECO:0007669"/>
    <property type="project" value="TreeGrafter"/>
</dbReference>
<evidence type="ECO:0000256" key="4">
    <source>
        <dbReference type="ARBA" id="ARBA00022576"/>
    </source>
</evidence>
<evidence type="ECO:0000256" key="2">
    <source>
        <dbReference type="ARBA" id="ARBA00007441"/>
    </source>
</evidence>
<feature type="domain" description="Aminotransferase class I/classII large" evidence="8">
    <location>
        <begin position="63"/>
        <end position="443"/>
    </location>
</feature>
<evidence type="ECO:0000256" key="6">
    <source>
        <dbReference type="ARBA" id="ARBA00022898"/>
    </source>
</evidence>
<dbReference type="FunFam" id="3.40.640.10:FF:000024">
    <property type="entry name" value="Kynurenine--oxoglutarate transaminase 3"/>
    <property type="match status" value="1"/>
</dbReference>
<dbReference type="InterPro" id="IPR015421">
    <property type="entry name" value="PyrdxlP-dep_Trfase_major"/>
</dbReference>
<dbReference type="InterPro" id="IPR004839">
    <property type="entry name" value="Aminotransferase_I/II_large"/>
</dbReference>
<keyword evidence="5" id="KW-0808">Transferase</keyword>
<evidence type="ECO:0000313" key="10">
    <source>
        <dbReference type="Proteomes" id="UP000242188"/>
    </source>
</evidence>
<dbReference type="Gene3D" id="3.40.640.10">
    <property type="entry name" value="Type I PLP-dependent aspartate aminotransferase-like (Major domain)"/>
    <property type="match status" value="1"/>
</dbReference>
<sequence>MLFRTPMLQNLSPRRRNPIALSYRTVTAAEMSTNHVVSKSMQHRLANDPMLVLNKMASQNGSVNLGLGFPNFPPPNHITQALADAATGENHMLHHYTRPYGHPRLVNILARLYSNLLSISLDPLDHILTTIGAFQGLSSICQSLIHPGDEVILLEPFYSPYRNMLEMRGAVPVFVPLRPYDDGSGQSSANWVFDKAELQNAVTNKTKAIFLNTPMNPLGKVFDREELLEISDLCIKHNLLCVTDEVYEWLIYGRKQHIRIASFPNMWERTVTLGSAGKSFSVTGWKVGWCIGPKHLIKVLQNYHFSSIRTSPTISQEAVAVALEKEMLVLNTPESYFYTLSKDMEGKRNRMCKYLDNAGFQAITPDGGYYIIADISSIQARSVGNEEKTDEALDYRFAKWAVTEKKLCVLPMSIFYSENHRHLCEKYVRICFVKTDETLEKAKEILDDWKQN</sequence>
<dbReference type="SUPFAM" id="SSF53383">
    <property type="entry name" value="PLP-dependent transferases"/>
    <property type="match status" value="1"/>
</dbReference>
<dbReference type="EMBL" id="NEDP02005094">
    <property type="protein sequence ID" value="OWF43472.1"/>
    <property type="molecule type" value="Genomic_DNA"/>
</dbReference>
<evidence type="ECO:0000256" key="3">
    <source>
        <dbReference type="ARBA" id="ARBA00011738"/>
    </source>
</evidence>
<protein>
    <submittedName>
        <fullName evidence="9">Kynurenine--oxoglutarate transaminase 3</fullName>
    </submittedName>
</protein>
<accession>A0A210Q422</accession>
<dbReference type="PANTHER" id="PTHR43807">
    <property type="entry name" value="FI04487P"/>
    <property type="match status" value="1"/>
</dbReference>
<dbReference type="InterPro" id="IPR015422">
    <property type="entry name" value="PyrdxlP-dep_Trfase_small"/>
</dbReference>
<comment type="subunit">
    <text evidence="3">Homodimer.</text>
</comment>